<reference evidence="3" key="2">
    <citation type="journal article" date="2009" name="Genome Res.">
        <title>Comparative genomic analyses of the human fungal pathogens Coccidioides and their relatives.</title>
        <authorList>
            <person name="Sharpton T.J."/>
            <person name="Stajich J.E."/>
            <person name="Rounsley S.D."/>
            <person name="Gardner M.J."/>
            <person name="Wortman J.R."/>
            <person name="Jordar V.S."/>
            <person name="Maiti R."/>
            <person name="Kodira C.D."/>
            <person name="Neafsey D.E."/>
            <person name="Zeng Q."/>
            <person name="Hung C.-Y."/>
            <person name="McMahan C."/>
            <person name="Muszewska A."/>
            <person name="Grynberg M."/>
            <person name="Mandel M.A."/>
            <person name="Kellner E.M."/>
            <person name="Barker B.M."/>
            <person name="Galgiani J.N."/>
            <person name="Orbach M.J."/>
            <person name="Kirkland T.N."/>
            <person name="Cole G.T."/>
            <person name="Henn M.R."/>
            <person name="Birren B.W."/>
            <person name="Taylor J.W."/>
        </authorList>
    </citation>
    <scope>NUCLEOTIDE SEQUENCE [LARGE SCALE GENOMIC DNA]</scope>
    <source>
        <strain evidence="3">RMSCC 3488</strain>
    </source>
</reference>
<evidence type="ECO:0000313" key="2">
    <source>
        <dbReference type="EMBL" id="KMM63948.1"/>
    </source>
</evidence>
<gene>
    <name evidence="2" type="ORF">CPAG_00300</name>
</gene>
<reference evidence="3" key="3">
    <citation type="journal article" date="2010" name="Genome Res.">
        <title>Population genomic sequencing of Coccidioides fungi reveals recent hybridization and transposon control.</title>
        <authorList>
            <person name="Neafsey D.E."/>
            <person name="Barker B.M."/>
            <person name="Sharpton T.J."/>
            <person name="Stajich J.E."/>
            <person name="Park D.J."/>
            <person name="Whiston E."/>
            <person name="Hung C.-Y."/>
            <person name="McMahan C."/>
            <person name="White J."/>
            <person name="Sykes S."/>
            <person name="Heiman D."/>
            <person name="Young S."/>
            <person name="Zeng Q."/>
            <person name="Abouelleil A."/>
            <person name="Aftuck L."/>
            <person name="Bessette D."/>
            <person name="Brown A."/>
            <person name="FitzGerald M."/>
            <person name="Lui A."/>
            <person name="Macdonald J.P."/>
            <person name="Priest M."/>
            <person name="Orbach M.J."/>
            <person name="Galgiani J.N."/>
            <person name="Kirkland T.N."/>
            <person name="Cole G.T."/>
            <person name="Birren B.W."/>
            <person name="Henn M.R."/>
            <person name="Taylor J.W."/>
            <person name="Rounsley S.D."/>
        </authorList>
    </citation>
    <scope>NUCLEOTIDE SEQUENCE [LARGE SCALE GENOMIC DNA]</scope>
    <source>
        <strain evidence="3">RMSCC 3488</strain>
    </source>
</reference>
<reference evidence="2 3" key="1">
    <citation type="submission" date="2007-06" db="EMBL/GenBank/DDBJ databases">
        <title>The Genome Sequence of Coccidioides posadasii RMSCC_3488.</title>
        <authorList>
            <consortium name="Coccidioides Genome Resources Consortium"/>
            <consortium name="The Broad Institute Genome Sequencing Platform"/>
            <person name="Henn M.R."/>
            <person name="Sykes S."/>
            <person name="Young S."/>
            <person name="Jaffe D."/>
            <person name="Berlin A."/>
            <person name="Alvarez P."/>
            <person name="Butler J."/>
            <person name="Gnerre S."/>
            <person name="Grabherr M."/>
            <person name="Mauceli E."/>
            <person name="Brockman W."/>
            <person name="Kodira C."/>
            <person name="Alvarado L."/>
            <person name="Zeng Q."/>
            <person name="Crawford M."/>
            <person name="Antoine C."/>
            <person name="Devon K."/>
            <person name="Galgiani J."/>
            <person name="Orsborn K."/>
            <person name="Lewis M.L."/>
            <person name="Nusbaum C."/>
            <person name="Galagan J."/>
            <person name="Birren B."/>
        </authorList>
    </citation>
    <scope>NUCLEOTIDE SEQUENCE [LARGE SCALE GENOMIC DNA]</scope>
    <source>
        <strain evidence="2 3">RMSCC 3488</strain>
    </source>
</reference>
<organism evidence="2 3">
    <name type="scientific">Coccidioides posadasii RMSCC 3488</name>
    <dbReference type="NCBI Taxonomy" id="454284"/>
    <lineage>
        <taxon>Eukaryota</taxon>
        <taxon>Fungi</taxon>
        <taxon>Dikarya</taxon>
        <taxon>Ascomycota</taxon>
        <taxon>Pezizomycotina</taxon>
        <taxon>Eurotiomycetes</taxon>
        <taxon>Eurotiomycetidae</taxon>
        <taxon>Onygenales</taxon>
        <taxon>Onygenaceae</taxon>
        <taxon>Coccidioides</taxon>
    </lineage>
</organism>
<proteinExistence type="predicted"/>
<dbReference type="Proteomes" id="UP000054567">
    <property type="component" value="Unassembled WGS sequence"/>
</dbReference>
<dbReference type="VEuPathDB" id="FungiDB:CPAG_00300"/>
<evidence type="ECO:0000313" key="3">
    <source>
        <dbReference type="Proteomes" id="UP000054567"/>
    </source>
</evidence>
<dbReference type="EMBL" id="DS268109">
    <property type="protein sequence ID" value="KMM63948.1"/>
    <property type="molecule type" value="Genomic_DNA"/>
</dbReference>
<protein>
    <submittedName>
        <fullName evidence="2">Uncharacterized protein</fullName>
    </submittedName>
</protein>
<accession>A0A0J6F1I3</accession>
<feature type="region of interest" description="Disordered" evidence="1">
    <location>
        <begin position="67"/>
        <end position="100"/>
    </location>
</feature>
<sequence>MWFISALANVTWTSRRQKDAVDKLEFRDCCVAVLNGVGSALRFDYTGHSGQPADAEKITIYGDTRHSKSTCTEDEGKPAQGDPAPDPSCRPLDPQSRDSIISENGTKYEVTLFNEFVVENSFRQHSEKVIGSSIGSLVDYQVQIDRFALALPITLSSKLSLCYVHEGDDRFRRWNVSLLLALCKCLDRREQNAIMPARLEILGRPYIEPPRGNNLRSVLWLVPTPRKCAYLSTISAPACKHKTGDHMCSSLCRYLLLPAYCIDAPSDLAPVLITSLPSSGTKSKGCVFQDTLFFNPDRSPFDVFATVPRKRIIARSYALSAWHKKGREQEVKPKT</sequence>
<evidence type="ECO:0000256" key="1">
    <source>
        <dbReference type="SAM" id="MobiDB-lite"/>
    </source>
</evidence>
<name>A0A0J6F1I3_COCPO</name>
<dbReference type="AlphaFoldDB" id="A0A0J6F1I3"/>